<gene>
    <name evidence="4" type="ORF">BDW42DRAFT_186104</name>
</gene>
<dbReference type="Pfam" id="PF24883">
    <property type="entry name" value="NPHP3_N"/>
    <property type="match status" value="1"/>
</dbReference>
<evidence type="ECO:0000256" key="1">
    <source>
        <dbReference type="ARBA" id="ARBA00022737"/>
    </source>
</evidence>
<proteinExistence type="predicted"/>
<dbReference type="PANTHER" id="PTHR10039">
    <property type="entry name" value="AMELOGENIN"/>
    <property type="match status" value="1"/>
</dbReference>
<dbReference type="InterPro" id="IPR056884">
    <property type="entry name" value="NPHP3-like_N"/>
</dbReference>
<evidence type="ECO:0000313" key="4">
    <source>
        <dbReference type="EMBL" id="PLN80386.1"/>
    </source>
</evidence>
<dbReference type="InterPro" id="IPR035994">
    <property type="entry name" value="Nucleoside_phosphorylase_sf"/>
</dbReference>
<feature type="domain" description="GPI inositol-deacylase winged helix" evidence="2">
    <location>
        <begin position="653"/>
        <end position="730"/>
    </location>
</feature>
<keyword evidence="5" id="KW-1185">Reference proteome</keyword>
<dbReference type="Gene3D" id="3.40.50.300">
    <property type="entry name" value="P-loop containing nucleotide triphosphate hydrolases"/>
    <property type="match status" value="1"/>
</dbReference>
<evidence type="ECO:0000259" key="3">
    <source>
        <dbReference type="Pfam" id="PF24883"/>
    </source>
</evidence>
<dbReference type="PANTHER" id="PTHR10039:SF15">
    <property type="entry name" value="NACHT DOMAIN-CONTAINING PROTEIN"/>
    <property type="match status" value="1"/>
</dbReference>
<organism evidence="4 5">
    <name type="scientific">Aspergillus taichungensis</name>
    <dbReference type="NCBI Taxonomy" id="482145"/>
    <lineage>
        <taxon>Eukaryota</taxon>
        <taxon>Fungi</taxon>
        <taxon>Dikarya</taxon>
        <taxon>Ascomycota</taxon>
        <taxon>Pezizomycotina</taxon>
        <taxon>Eurotiomycetes</taxon>
        <taxon>Eurotiomycetidae</taxon>
        <taxon>Eurotiales</taxon>
        <taxon>Aspergillaceae</taxon>
        <taxon>Aspergillus</taxon>
        <taxon>Aspergillus subgen. Circumdati</taxon>
    </lineage>
</organism>
<accession>A0A2J5HSS3</accession>
<protein>
    <submittedName>
        <fullName evidence="4">Nucleoside phosphorylase</fullName>
    </submittedName>
</protein>
<dbReference type="InterPro" id="IPR054471">
    <property type="entry name" value="GPIID_WHD"/>
</dbReference>
<dbReference type="SUPFAM" id="SSF52540">
    <property type="entry name" value="P-loop containing nucleoside triphosphate hydrolases"/>
    <property type="match status" value="1"/>
</dbReference>
<evidence type="ECO:0000259" key="2">
    <source>
        <dbReference type="Pfam" id="PF22939"/>
    </source>
</evidence>
<dbReference type="EMBL" id="KZ559548">
    <property type="protein sequence ID" value="PLN80386.1"/>
    <property type="molecule type" value="Genomic_DNA"/>
</dbReference>
<dbReference type="Proteomes" id="UP000235023">
    <property type="component" value="Unassembled WGS sequence"/>
</dbReference>
<dbReference type="GO" id="GO:0003824">
    <property type="term" value="F:catalytic activity"/>
    <property type="evidence" value="ECO:0007669"/>
    <property type="project" value="InterPro"/>
</dbReference>
<dbReference type="SUPFAM" id="SSF53167">
    <property type="entry name" value="Purine and uridine phosphorylases"/>
    <property type="match status" value="1"/>
</dbReference>
<evidence type="ECO:0000313" key="5">
    <source>
        <dbReference type="Proteomes" id="UP000235023"/>
    </source>
</evidence>
<sequence length="824" mass="91875">MGDAGVSIETVTDKANFEIVSRRSPAVSLTYSDYTVGWICALPKELTAATAVLDQIHPGLSKPPDDPNAYTLGSIGGHNIVIACLPNGKVASHSIAISVTQMTRTLPLVIFSLIVGIGGGIPPKVSLGDVVVGTPGDGHQGMVEWDFDKAEDGRLFGRVGGHNSPPTALLTALAKMESQGELWGYKIPQYLDDMGRKWPNMVPGYTHPPCGKGHKIAGIGLEPEQVQSDGAKRQSDDMRVHYGLIASGGQAIADARFRDSLDEYLGGDVLCVETGAAGLNDDFPCLVIRGISNYADSQTTDEWQEYAAGVAAACARELLQYVQPSDAVGGRSGQDILSHVIDRLEIMRIKLDRIENTEILNWLTPIDYGPRHSELISKRQPGTGQWFLDSDEYYFWRTSDSQTLFCPGIPGSGKTMMTAIVIHDLSTQFLQDPSVGFAYIYCEYRHRNEQRLEELLASLLKQLCQDRPFLPDIVRHVFSRHQNKRTRPLLEEIIQALMSVMVMYSKVFIIVDGLDECQTSDGCLAGFLSQLTNLQAQCNVNIFATSRFTPQVLKTFKSSTRLEISAHDQDIQRYLNARVSQLQHTFLALHVEEILNSIIKAVDGMFRLAQLRFDSIQTRKTIKKVRDSLKGGSVYEHAYNNTMQRIQELDSDAQNLAKDTLSWITFAKRPLSPAELQHALAVEHDEPDLDHDNLPQIEDMISVCAGLITVDKHSGVIRFAHYTMKEYFRQTQKHWFPNAEANISRTCVTYLSFRTFESGPCHTGRELTERLQTYPLYEYAACNWGHHARGALSLYFQAVKFLNCETKPFLQKAESYAQSICGRR</sequence>
<dbReference type="Pfam" id="PF22939">
    <property type="entry name" value="WHD_GPIID"/>
    <property type="match status" value="1"/>
</dbReference>
<dbReference type="GO" id="GO:0009116">
    <property type="term" value="P:nucleoside metabolic process"/>
    <property type="evidence" value="ECO:0007669"/>
    <property type="project" value="InterPro"/>
</dbReference>
<keyword evidence="1" id="KW-0677">Repeat</keyword>
<dbReference type="AlphaFoldDB" id="A0A2J5HSS3"/>
<feature type="domain" description="Nephrocystin 3-like N-terminal" evidence="3">
    <location>
        <begin position="382"/>
        <end position="547"/>
    </location>
</feature>
<dbReference type="Gene3D" id="3.40.50.1580">
    <property type="entry name" value="Nucleoside phosphorylase domain"/>
    <property type="match status" value="1"/>
</dbReference>
<dbReference type="InterPro" id="IPR027417">
    <property type="entry name" value="P-loop_NTPase"/>
</dbReference>
<reference evidence="5" key="1">
    <citation type="submission" date="2017-12" db="EMBL/GenBank/DDBJ databases">
        <authorList>
            <consortium name="DOE Joint Genome Institute"/>
            <person name="Mondo S.J."/>
            <person name="Kjaerbolling I."/>
            <person name="Vesth T.C."/>
            <person name="Frisvad J.C."/>
            <person name="Nybo J.L."/>
            <person name="Theobald S."/>
            <person name="Kuo A."/>
            <person name="Bowyer P."/>
            <person name="Matsuda Y."/>
            <person name="Lyhne E.K."/>
            <person name="Kogle M.E."/>
            <person name="Clum A."/>
            <person name="Lipzen A."/>
            <person name="Salamov A."/>
            <person name="Ngan C.Y."/>
            <person name="Daum C."/>
            <person name="Chiniquy J."/>
            <person name="Barry K."/>
            <person name="LaButti K."/>
            <person name="Haridas S."/>
            <person name="Simmons B.A."/>
            <person name="Magnuson J.K."/>
            <person name="Mortensen U.H."/>
            <person name="Larsen T.O."/>
            <person name="Grigoriev I.V."/>
            <person name="Baker S.E."/>
            <person name="Andersen M.R."/>
            <person name="Nordberg H.P."/>
            <person name="Cantor M.N."/>
            <person name="Hua S.X."/>
        </authorList>
    </citation>
    <scope>NUCLEOTIDE SEQUENCE [LARGE SCALE GENOMIC DNA]</scope>
    <source>
        <strain evidence="5">IBT 19404</strain>
    </source>
</reference>
<name>A0A2J5HSS3_9EURO</name>
<dbReference type="OrthoDB" id="195446at2759"/>